<evidence type="ECO:0000259" key="3">
    <source>
        <dbReference type="SMART" id="SM00198"/>
    </source>
</evidence>
<dbReference type="InterPro" id="IPR001283">
    <property type="entry name" value="CRISP-related"/>
</dbReference>
<dbReference type="CDD" id="cd05380">
    <property type="entry name" value="CAP_euk"/>
    <property type="match status" value="1"/>
</dbReference>
<proteinExistence type="predicted"/>
<dbReference type="EMBL" id="QDEB01032729">
    <property type="protein sequence ID" value="RZC39602.1"/>
    <property type="molecule type" value="Genomic_DNA"/>
</dbReference>
<dbReference type="Gene3D" id="3.40.33.10">
    <property type="entry name" value="CAP"/>
    <property type="match status" value="1"/>
</dbReference>
<dbReference type="SUPFAM" id="SSF55797">
    <property type="entry name" value="PR-1-like"/>
    <property type="match status" value="1"/>
</dbReference>
<comment type="subcellular location">
    <subcellularLocation>
        <location evidence="1">Secreted</location>
    </subcellularLocation>
</comment>
<dbReference type="AlphaFoldDB" id="A0A482W389"/>
<dbReference type="Pfam" id="PF00188">
    <property type="entry name" value="CAP"/>
    <property type="match status" value="1"/>
</dbReference>
<accession>A0A482W389</accession>
<protein>
    <submittedName>
        <fullName evidence="4">Venom allergen 3-like</fullName>
    </submittedName>
</protein>
<dbReference type="GO" id="GO:0005576">
    <property type="term" value="C:extracellular region"/>
    <property type="evidence" value="ECO:0007669"/>
    <property type="project" value="UniProtKB-SubCell"/>
</dbReference>
<evidence type="ECO:0000256" key="1">
    <source>
        <dbReference type="ARBA" id="ARBA00004613"/>
    </source>
</evidence>
<dbReference type="InterPro" id="IPR014044">
    <property type="entry name" value="CAP_dom"/>
</dbReference>
<dbReference type="InterPro" id="IPR035940">
    <property type="entry name" value="CAP_sf"/>
</dbReference>
<feature type="domain" description="SCP" evidence="3">
    <location>
        <begin position="1"/>
        <end position="93"/>
    </location>
</feature>
<gene>
    <name evidence="4" type="ORF">BDFB_009308</name>
</gene>
<evidence type="ECO:0000313" key="4">
    <source>
        <dbReference type="EMBL" id="RZC39602.1"/>
    </source>
</evidence>
<dbReference type="OrthoDB" id="414826at2759"/>
<evidence type="ECO:0000256" key="2">
    <source>
        <dbReference type="ARBA" id="ARBA00022525"/>
    </source>
</evidence>
<dbReference type="PANTHER" id="PTHR10334">
    <property type="entry name" value="CYSTEINE-RICH SECRETORY PROTEIN-RELATED"/>
    <property type="match status" value="1"/>
</dbReference>
<comment type="caution">
    <text evidence="4">The sequence shown here is derived from an EMBL/GenBank/DDBJ whole genome shotgun (WGS) entry which is preliminary data.</text>
</comment>
<dbReference type="Proteomes" id="UP000292052">
    <property type="component" value="Unassembled WGS sequence"/>
</dbReference>
<reference evidence="4 5" key="1">
    <citation type="submission" date="2017-03" db="EMBL/GenBank/DDBJ databases">
        <title>Genome of the blue death feigning beetle - Asbolus verrucosus.</title>
        <authorList>
            <person name="Rider S.D."/>
        </authorList>
    </citation>
    <scope>NUCLEOTIDE SEQUENCE [LARGE SCALE GENOMIC DNA]</scope>
    <source>
        <strain evidence="4">Butters</strain>
        <tissue evidence="4">Head and leg muscle</tissue>
    </source>
</reference>
<keyword evidence="5" id="KW-1185">Reference proteome</keyword>
<evidence type="ECO:0000313" key="5">
    <source>
        <dbReference type="Proteomes" id="UP000292052"/>
    </source>
</evidence>
<organism evidence="4 5">
    <name type="scientific">Asbolus verrucosus</name>
    <name type="common">Desert ironclad beetle</name>
    <dbReference type="NCBI Taxonomy" id="1661398"/>
    <lineage>
        <taxon>Eukaryota</taxon>
        <taxon>Metazoa</taxon>
        <taxon>Ecdysozoa</taxon>
        <taxon>Arthropoda</taxon>
        <taxon>Hexapoda</taxon>
        <taxon>Insecta</taxon>
        <taxon>Pterygota</taxon>
        <taxon>Neoptera</taxon>
        <taxon>Endopterygota</taxon>
        <taxon>Coleoptera</taxon>
        <taxon>Polyphaga</taxon>
        <taxon>Cucujiformia</taxon>
        <taxon>Tenebrionidae</taxon>
        <taxon>Pimeliinae</taxon>
        <taxon>Asbolus</taxon>
    </lineage>
</organism>
<dbReference type="SMART" id="SM00198">
    <property type="entry name" value="SCP"/>
    <property type="match status" value="1"/>
</dbReference>
<sequence length="93" mass="10753">KWDSRLAKAAQKIANTCKFKHVAVKDDRWYVGQNLYEMSSTANVKGFNGTKAVYSWFNEHKIYTFPKYVSKAGHYTQMRVVWANTKYIGCGYG</sequence>
<feature type="non-terminal residue" evidence="4">
    <location>
        <position position="1"/>
    </location>
</feature>
<keyword evidence="2" id="KW-0964">Secreted</keyword>
<name>A0A482W389_ASBVE</name>